<organism evidence="1 3">
    <name type="scientific">Clostridium septicum</name>
    <dbReference type="NCBI Taxonomy" id="1504"/>
    <lineage>
        <taxon>Bacteria</taxon>
        <taxon>Bacillati</taxon>
        <taxon>Bacillota</taxon>
        <taxon>Clostridia</taxon>
        <taxon>Eubacteriales</taxon>
        <taxon>Clostridiaceae</taxon>
        <taxon>Clostridium</taxon>
    </lineage>
</organism>
<name>A0A9N7JP25_CLOSE</name>
<evidence type="ECO:0000313" key="1">
    <source>
        <dbReference type="EMBL" id="AYE35764.1"/>
    </source>
</evidence>
<dbReference type="RefSeq" id="WP_066678597.1">
    <property type="nucleotide sequence ID" value="NZ_CABMIZ010000047.1"/>
</dbReference>
<protein>
    <submittedName>
        <fullName evidence="1">Uncharacterized protein</fullName>
    </submittedName>
</protein>
<gene>
    <name evidence="1" type="ORF">CP523_15705</name>
    <name evidence="2" type="ORF">NH397_08195</name>
</gene>
<dbReference type="Proteomes" id="UP000280586">
    <property type="component" value="Chromosome"/>
</dbReference>
<dbReference type="EMBL" id="CP023671">
    <property type="protein sequence ID" value="AYE35764.1"/>
    <property type="molecule type" value="Genomic_DNA"/>
</dbReference>
<proteinExistence type="predicted"/>
<dbReference type="Proteomes" id="UP001055437">
    <property type="component" value="Chromosome"/>
</dbReference>
<reference evidence="2" key="2">
    <citation type="submission" date="2022-06" db="EMBL/GenBank/DDBJ databases">
        <authorList>
            <person name="Holder M.E."/>
            <person name="Ajami N.J."/>
            <person name="Petrosino J.F."/>
        </authorList>
    </citation>
    <scope>NUCLEOTIDE SEQUENCE</scope>
    <source>
        <strain evidence="2">RMA 8861</strain>
    </source>
</reference>
<evidence type="ECO:0000313" key="2">
    <source>
        <dbReference type="EMBL" id="USS02382.1"/>
    </source>
</evidence>
<accession>A0A9N7JP25</accession>
<evidence type="ECO:0000313" key="3">
    <source>
        <dbReference type="Proteomes" id="UP000280586"/>
    </source>
</evidence>
<dbReference type="GeneID" id="303562135"/>
<dbReference type="OrthoDB" id="9762883at2"/>
<dbReference type="AlphaFoldDB" id="A0A9N7JP25"/>
<keyword evidence="4" id="KW-1185">Reference proteome</keyword>
<dbReference type="EMBL" id="CP099799">
    <property type="protein sequence ID" value="USS02382.1"/>
    <property type="molecule type" value="Genomic_DNA"/>
</dbReference>
<sequence length="255" mass="30104">MSKNLNKILDVREVVIEVKYGDTTGNGHNDKISLIEIHENNKQHKFTGEIFIRVENGLTGHIDRIDLESHTGITYKLYLGNFTTNYKEDILVQGFNYILEDKNNNYIFSYIDRKYKEIFNGHKFLEEYIIEAVYKDNYIIEVYCKRLNMMYLITIKYYNKKWLSKIYDKFGILSINAKLINTDLNAVYPIGSTWGEEFGSQEELYIYQTLISHDKEKVIAIIQNRLKWKNGRFVVILQNIAVFGEDRYKIKTTGI</sequence>
<evidence type="ECO:0000313" key="4">
    <source>
        <dbReference type="Proteomes" id="UP001055437"/>
    </source>
</evidence>
<dbReference type="KEGG" id="csep:CP523_15705"/>
<reference evidence="1 3" key="1">
    <citation type="submission" date="2017-09" db="EMBL/GenBank/DDBJ databases">
        <authorList>
            <person name="Thomas P."/>
            <person name="Seyboldt C."/>
        </authorList>
    </citation>
    <scope>NUCLEOTIDE SEQUENCE [LARGE SCALE GENOMIC DNA]</scope>
    <source>
        <strain evidence="1 3">DSM 7534</strain>
    </source>
</reference>